<evidence type="ECO:0000313" key="4">
    <source>
        <dbReference type="EnsemblPlants" id="KQK16432"/>
    </source>
</evidence>
<dbReference type="EMBL" id="CM000880">
    <property type="protein sequence ID" value="KQK16432.1"/>
    <property type="molecule type" value="Genomic_DNA"/>
</dbReference>
<dbReference type="PANTHER" id="PTHR35278">
    <property type="entry name" value="TRANSMEMBRANE PROTEIN-RELATED"/>
    <property type="match status" value="1"/>
</dbReference>
<reference evidence="3" key="2">
    <citation type="submission" date="2017-06" db="EMBL/GenBank/DDBJ databases">
        <title>WGS assembly of Brachypodium distachyon.</title>
        <authorList>
            <consortium name="The International Brachypodium Initiative"/>
            <person name="Lucas S."/>
            <person name="Harmon-Smith M."/>
            <person name="Lail K."/>
            <person name="Tice H."/>
            <person name="Grimwood J."/>
            <person name="Bruce D."/>
            <person name="Barry K."/>
            <person name="Shu S."/>
            <person name="Lindquist E."/>
            <person name="Wang M."/>
            <person name="Pitluck S."/>
            <person name="Vogel J.P."/>
            <person name="Garvin D.F."/>
            <person name="Mockler T.C."/>
            <person name="Schmutz J."/>
            <person name="Rokhsar D."/>
            <person name="Bevan M.W."/>
        </authorList>
    </citation>
    <scope>NUCLEOTIDE SEQUENCE</scope>
    <source>
        <strain evidence="3">Bd21</strain>
    </source>
</reference>
<evidence type="ECO:0000313" key="3">
    <source>
        <dbReference type="EMBL" id="KQK16432.1"/>
    </source>
</evidence>
<evidence type="ECO:0000256" key="2">
    <source>
        <dbReference type="SAM" id="Phobius"/>
    </source>
</evidence>
<gene>
    <name evidence="3" type="ORF">BRADI_1g28720v3</name>
</gene>
<dbReference type="Gramene" id="KQK16432">
    <property type="protein sequence ID" value="KQK16432"/>
    <property type="gene ID" value="BRADI_1g28720v3"/>
</dbReference>
<feature type="transmembrane region" description="Helical" evidence="2">
    <location>
        <begin position="57"/>
        <end position="79"/>
    </location>
</feature>
<protein>
    <submittedName>
        <fullName evidence="3 4">Uncharacterized protein</fullName>
    </submittedName>
</protein>
<dbReference type="OrthoDB" id="1916120at2759"/>
<organism evidence="4">
    <name type="scientific">Brachypodium distachyon</name>
    <name type="common">Purple false brome</name>
    <name type="synonym">Trachynia distachya</name>
    <dbReference type="NCBI Taxonomy" id="15368"/>
    <lineage>
        <taxon>Eukaryota</taxon>
        <taxon>Viridiplantae</taxon>
        <taxon>Streptophyta</taxon>
        <taxon>Embryophyta</taxon>
        <taxon>Tracheophyta</taxon>
        <taxon>Spermatophyta</taxon>
        <taxon>Magnoliopsida</taxon>
        <taxon>Liliopsida</taxon>
        <taxon>Poales</taxon>
        <taxon>Poaceae</taxon>
        <taxon>BOP clade</taxon>
        <taxon>Pooideae</taxon>
        <taxon>Stipodae</taxon>
        <taxon>Brachypodieae</taxon>
        <taxon>Brachypodium</taxon>
    </lineage>
</organism>
<dbReference type="Proteomes" id="UP000008810">
    <property type="component" value="Chromosome 1"/>
</dbReference>
<reference evidence="4" key="3">
    <citation type="submission" date="2018-08" db="UniProtKB">
        <authorList>
            <consortium name="EnsemblPlants"/>
        </authorList>
    </citation>
    <scope>IDENTIFICATION</scope>
    <source>
        <strain evidence="4">cv. Bd21</strain>
    </source>
</reference>
<reference evidence="3 4" key="1">
    <citation type="journal article" date="2010" name="Nature">
        <title>Genome sequencing and analysis of the model grass Brachypodium distachyon.</title>
        <authorList>
            <consortium name="International Brachypodium Initiative"/>
        </authorList>
    </citation>
    <scope>NUCLEOTIDE SEQUENCE [LARGE SCALE GENOMIC DNA]</scope>
    <source>
        <strain evidence="3 4">Bd21</strain>
    </source>
</reference>
<dbReference type="EnsemblPlants" id="KQK16432">
    <property type="protein sequence ID" value="KQK16432"/>
    <property type="gene ID" value="BRADI_1g28720v3"/>
</dbReference>
<keyword evidence="5" id="KW-1185">Reference proteome</keyword>
<accession>I1GUS7</accession>
<dbReference type="HOGENOM" id="CLU_098109_0_0_1"/>
<dbReference type="InParanoid" id="I1GUS7"/>
<evidence type="ECO:0000313" key="5">
    <source>
        <dbReference type="Proteomes" id="UP000008810"/>
    </source>
</evidence>
<proteinExistence type="predicted"/>
<dbReference type="OMA" id="DIVCFIE"/>
<keyword evidence="2" id="KW-0812">Transmembrane</keyword>
<keyword evidence="2" id="KW-1133">Transmembrane helix</keyword>
<name>I1GUS7_BRADI</name>
<sequence>MGSVIGTAANGVGTFLGNAFAAPFRSLFGVSCEAVCSGTWDVACFLEHLCMSSLARLFMVLVLSYIMLLLAYLMCKVGIIQCVVKKGCKMSAAACSGCCHVLGASSCFLWRKLRDTKRVHRGRRRRRPPDIEEAGRRAGSSSEEEDSDDDADDGGRSVRRRSRAREGSSSVRERRKDRLRRALSLRKMAPKKEHAITVRGHGIGAGRHHRRVAPGSVEPSSTALRVHGSHRPSRR</sequence>
<evidence type="ECO:0000256" key="1">
    <source>
        <dbReference type="SAM" id="MobiDB-lite"/>
    </source>
</evidence>
<keyword evidence="2" id="KW-0472">Membrane</keyword>
<feature type="compositionally biased region" description="Acidic residues" evidence="1">
    <location>
        <begin position="142"/>
        <end position="152"/>
    </location>
</feature>
<dbReference type="AlphaFoldDB" id="I1GUS7"/>
<dbReference type="PANTHER" id="PTHR35278:SF4">
    <property type="entry name" value="TRANSMEMBRANE PROTEIN"/>
    <property type="match status" value="1"/>
</dbReference>
<dbReference type="eggNOG" id="ENOG502RXUF">
    <property type="taxonomic scope" value="Eukaryota"/>
</dbReference>
<feature type="region of interest" description="Disordered" evidence="1">
    <location>
        <begin position="119"/>
        <end position="235"/>
    </location>
</feature>